<evidence type="ECO:0000313" key="1">
    <source>
        <dbReference type="EMBL" id="SET94020.1"/>
    </source>
</evidence>
<sequence length="79" mass="8791">MESVEDTSRKETNAINQVYYSITQISAVVQSDTSTAKQSSTSSEEISSKANLLREEVKNLKLLIVNKKAIQQTFVHFPG</sequence>
<proteinExistence type="predicted"/>
<evidence type="ECO:0000313" key="2">
    <source>
        <dbReference type="Proteomes" id="UP000198970"/>
    </source>
</evidence>
<name>A0ABY1CCS7_9FIRM</name>
<gene>
    <name evidence="1" type="ORF">SAMN02745906_3211</name>
</gene>
<dbReference type="Proteomes" id="UP000198970">
    <property type="component" value="Chromosome I"/>
</dbReference>
<dbReference type="RefSeq" id="WP_100042875.1">
    <property type="nucleotide sequence ID" value="NZ_LT630003.1"/>
</dbReference>
<protein>
    <submittedName>
        <fullName evidence="1">Methyl-accepting chemotaxis protein</fullName>
    </submittedName>
</protein>
<organism evidence="1 2">
    <name type="scientific">Lacrimispora sphenoides JCM 1415</name>
    <dbReference type="NCBI Taxonomy" id="1297793"/>
    <lineage>
        <taxon>Bacteria</taxon>
        <taxon>Bacillati</taxon>
        <taxon>Bacillota</taxon>
        <taxon>Clostridia</taxon>
        <taxon>Lachnospirales</taxon>
        <taxon>Lachnospiraceae</taxon>
        <taxon>Lacrimispora</taxon>
    </lineage>
</organism>
<accession>A0ABY1CCS7</accession>
<dbReference type="EMBL" id="LT630003">
    <property type="protein sequence ID" value="SET94020.1"/>
    <property type="molecule type" value="Genomic_DNA"/>
</dbReference>
<keyword evidence="2" id="KW-1185">Reference proteome</keyword>
<reference evidence="1 2" key="1">
    <citation type="submission" date="2016-10" db="EMBL/GenBank/DDBJ databases">
        <authorList>
            <person name="Varghese N."/>
            <person name="Submissions S."/>
        </authorList>
    </citation>
    <scope>NUCLEOTIDE SEQUENCE [LARGE SCALE GENOMIC DNA]</scope>
    <source>
        <strain evidence="1 2">ATCC 19403</strain>
    </source>
</reference>